<keyword evidence="1" id="KW-1133">Transmembrane helix</keyword>
<evidence type="ECO:0000256" key="1">
    <source>
        <dbReference type="SAM" id="Phobius"/>
    </source>
</evidence>
<keyword evidence="1" id="KW-0472">Membrane</keyword>
<dbReference type="AlphaFoldDB" id="A0A830F5Z6"/>
<dbReference type="Proteomes" id="UP000628840">
    <property type="component" value="Unassembled WGS sequence"/>
</dbReference>
<evidence type="ECO:0000313" key="3">
    <source>
        <dbReference type="Proteomes" id="UP000628840"/>
    </source>
</evidence>
<reference evidence="2 3" key="1">
    <citation type="journal article" date="2019" name="Int. J. Syst. Evol. Microbiol.">
        <title>The Global Catalogue of Microorganisms (GCM) 10K type strain sequencing project: providing services to taxonomists for standard genome sequencing and annotation.</title>
        <authorList>
            <consortium name="The Broad Institute Genomics Platform"/>
            <consortium name="The Broad Institute Genome Sequencing Center for Infectious Disease"/>
            <person name="Wu L."/>
            <person name="Ma J."/>
        </authorList>
    </citation>
    <scope>NUCLEOTIDE SEQUENCE [LARGE SCALE GENOMIC DNA]</scope>
    <source>
        <strain evidence="2 3">JCM 19585</strain>
    </source>
</reference>
<comment type="caution">
    <text evidence="2">The sequence shown here is derived from an EMBL/GenBank/DDBJ whole genome shotgun (WGS) entry which is preliminary data.</text>
</comment>
<name>A0A830F5Z6_9EURY</name>
<sequence>MSERARRTLTLCAVTVAVSAAVASAAPTLLVPRYPPGVFGVLVGLKLFFSTATLTSLCALLVTHARLYRDVPTPFARGLLLFTLAFLLYAATSNPLLPLLFGFGPPDPIGAFTFLPDLFACLAALTLYHQSAT</sequence>
<feature type="transmembrane region" description="Helical" evidence="1">
    <location>
        <begin position="41"/>
        <end position="63"/>
    </location>
</feature>
<dbReference type="Pfam" id="PF26119">
    <property type="entry name" value="DUF8036"/>
    <property type="match status" value="1"/>
</dbReference>
<dbReference type="InterPro" id="IPR058349">
    <property type="entry name" value="DUF8036"/>
</dbReference>
<feature type="transmembrane region" description="Helical" evidence="1">
    <location>
        <begin position="109"/>
        <end position="128"/>
    </location>
</feature>
<organism evidence="2 3">
    <name type="scientific">Halarchaeum grantii</name>
    <dbReference type="NCBI Taxonomy" id="1193105"/>
    <lineage>
        <taxon>Archaea</taxon>
        <taxon>Methanobacteriati</taxon>
        <taxon>Methanobacteriota</taxon>
        <taxon>Stenosarchaea group</taxon>
        <taxon>Halobacteria</taxon>
        <taxon>Halobacteriales</taxon>
        <taxon>Halobacteriaceae</taxon>
    </lineage>
</organism>
<dbReference type="RefSeq" id="WP_229870832.1">
    <property type="nucleotide sequence ID" value="NZ_BMPF01000001.1"/>
</dbReference>
<proteinExistence type="predicted"/>
<dbReference type="EMBL" id="BMPF01000001">
    <property type="protein sequence ID" value="GGL22812.1"/>
    <property type="molecule type" value="Genomic_DNA"/>
</dbReference>
<gene>
    <name evidence="2" type="ORF">GCM10009037_02820</name>
</gene>
<keyword evidence="1" id="KW-0812">Transmembrane</keyword>
<feature type="transmembrane region" description="Helical" evidence="1">
    <location>
        <begin position="75"/>
        <end position="97"/>
    </location>
</feature>
<accession>A0A830F5Z6</accession>
<protein>
    <submittedName>
        <fullName evidence="2">Uncharacterized protein</fullName>
    </submittedName>
</protein>
<evidence type="ECO:0000313" key="2">
    <source>
        <dbReference type="EMBL" id="GGL22812.1"/>
    </source>
</evidence>
<keyword evidence="3" id="KW-1185">Reference proteome</keyword>